<keyword evidence="3" id="KW-1185">Reference proteome</keyword>
<keyword evidence="1" id="KW-0812">Transmembrane</keyword>
<proteinExistence type="predicted"/>
<dbReference type="PANTHER" id="PTHR12127:SF7">
    <property type="entry name" value="SD02261P"/>
    <property type="match status" value="1"/>
</dbReference>
<dbReference type="EMBL" id="JAOYFB010000037">
    <property type="protein sequence ID" value="KAK4024059.1"/>
    <property type="molecule type" value="Genomic_DNA"/>
</dbReference>
<comment type="caution">
    <text evidence="2">The sequence shown here is derived from an EMBL/GenBank/DDBJ whole genome shotgun (WGS) entry which is preliminary data.</text>
</comment>
<reference evidence="2 3" key="1">
    <citation type="journal article" date="2023" name="Nucleic Acids Res.">
        <title>The hologenome of Daphnia magna reveals possible DNA methylation and microbiome-mediated evolution of the host genome.</title>
        <authorList>
            <person name="Chaturvedi A."/>
            <person name="Li X."/>
            <person name="Dhandapani V."/>
            <person name="Marshall H."/>
            <person name="Kissane S."/>
            <person name="Cuenca-Cambronero M."/>
            <person name="Asole G."/>
            <person name="Calvet F."/>
            <person name="Ruiz-Romero M."/>
            <person name="Marangio P."/>
            <person name="Guigo R."/>
            <person name="Rago D."/>
            <person name="Mirbahai L."/>
            <person name="Eastwood N."/>
            <person name="Colbourne J.K."/>
            <person name="Zhou J."/>
            <person name="Mallon E."/>
            <person name="Orsini L."/>
        </authorList>
    </citation>
    <scope>NUCLEOTIDE SEQUENCE [LARGE SCALE GENOMIC DNA]</scope>
    <source>
        <strain evidence="2">LRV0_1</strain>
    </source>
</reference>
<gene>
    <name evidence="2" type="ORF">OUZ56_009449</name>
</gene>
<feature type="transmembrane region" description="Helical" evidence="1">
    <location>
        <begin position="159"/>
        <end position="179"/>
    </location>
</feature>
<keyword evidence="1" id="KW-0472">Membrane</keyword>
<sequence>MVIHVTIVTLKKAFPSVLRFLLWVMLIYAGFKFCGWLIFGPYHFKFQTISFTSECMFSLVNGDDIFATFAGMSDRSPLIWLLISVSDFLNLPDLTQIQIIACVLKSVPNPKLEKISKIQSKSNPNPNPNPNPNHFKCEKIRSKSDPNPIQFTINFTYKFFYIFLCQEVTGLISFIFRFMKSIFAKRGGLMRFLLADAMSVAVLKTRSISPPEAGTPKSSLAIKANNGNRWAFTFQ</sequence>
<keyword evidence="1" id="KW-1133">Transmembrane helix</keyword>
<dbReference type="Proteomes" id="UP001234178">
    <property type="component" value="Unassembled WGS sequence"/>
</dbReference>
<dbReference type="PANTHER" id="PTHR12127">
    <property type="entry name" value="MUCOLIPIN"/>
    <property type="match status" value="1"/>
</dbReference>
<name>A0ABR0AG00_9CRUS</name>
<organism evidence="2 3">
    <name type="scientific">Daphnia magna</name>
    <dbReference type="NCBI Taxonomy" id="35525"/>
    <lineage>
        <taxon>Eukaryota</taxon>
        <taxon>Metazoa</taxon>
        <taxon>Ecdysozoa</taxon>
        <taxon>Arthropoda</taxon>
        <taxon>Crustacea</taxon>
        <taxon>Branchiopoda</taxon>
        <taxon>Diplostraca</taxon>
        <taxon>Cladocera</taxon>
        <taxon>Anomopoda</taxon>
        <taxon>Daphniidae</taxon>
        <taxon>Daphnia</taxon>
    </lineage>
</organism>
<evidence type="ECO:0000256" key="1">
    <source>
        <dbReference type="SAM" id="Phobius"/>
    </source>
</evidence>
<evidence type="ECO:0000313" key="2">
    <source>
        <dbReference type="EMBL" id="KAK4024059.1"/>
    </source>
</evidence>
<accession>A0ABR0AG00</accession>
<evidence type="ECO:0000313" key="3">
    <source>
        <dbReference type="Proteomes" id="UP001234178"/>
    </source>
</evidence>
<feature type="transmembrane region" description="Helical" evidence="1">
    <location>
        <begin position="20"/>
        <end position="39"/>
    </location>
</feature>
<protein>
    <submittedName>
        <fullName evidence="2">Uncharacterized protein</fullName>
    </submittedName>
</protein>
<dbReference type="InterPro" id="IPR039031">
    <property type="entry name" value="Mucolipin"/>
</dbReference>